<keyword evidence="9" id="KW-1185">Reference proteome</keyword>
<evidence type="ECO:0000256" key="1">
    <source>
        <dbReference type="ARBA" id="ARBA00004245"/>
    </source>
</evidence>
<feature type="region of interest" description="Disordered" evidence="6">
    <location>
        <begin position="286"/>
        <end position="325"/>
    </location>
</feature>
<feature type="compositionally biased region" description="Polar residues" evidence="6">
    <location>
        <begin position="243"/>
        <end position="255"/>
    </location>
</feature>
<dbReference type="InterPro" id="IPR027329">
    <property type="entry name" value="TPX2_C"/>
</dbReference>
<dbReference type="GO" id="GO:0005874">
    <property type="term" value="C:microtubule"/>
    <property type="evidence" value="ECO:0007669"/>
    <property type="project" value="UniProtKB-KW"/>
</dbReference>
<dbReference type="PANTHER" id="PTHR31358:SF29">
    <property type="entry name" value="PROTEIN WVD2-LIKE 5-RELATED"/>
    <property type="match status" value="1"/>
</dbReference>
<comment type="caution">
    <text evidence="8">The sequence shown here is derived from an EMBL/GenBank/DDBJ whole genome shotgun (WGS) entry which is preliminary data.</text>
</comment>
<feature type="compositionally biased region" description="Low complexity" evidence="6">
    <location>
        <begin position="453"/>
        <end position="463"/>
    </location>
</feature>
<evidence type="ECO:0000256" key="2">
    <source>
        <dbReference type="ARBA" id="ARBA00005885"/>
    </source>
</evidence>
<dbReference type="Pfam" id="PF06886">
    <property type="entry name" value="TPX2"/>
    <property type="match status" value="1"/>
</dbReference>
<evidence type="ECO:0000256" key="6">
    <source>
        <dbReference type="SAM" id="MobiDB-lite"/>
    </source>
</evidence>
<dbReference type="InterPro" id="IPR044833">
    <property type="entry name" value="WDL5/6"/>
</dbReference>
<evidence type="ECO:0000313" key="9">
    <source>
        <dbReference type="Proteomes" id="UP000823749"/>
    </source>
</evidence>
<dbReference type="PANTHER" id="PTHR31358">
    <property type="entry name" value="PROTEIN WVD2-LIKE 4"/>
    <property type="match status" value="1"/>
</dbReference>
<evidence type="ECO:0000313" key="8">
    <source>
        <dbReference type="EMBL" id="KAG5540892.1"/>
    </source>
</evidence>
<feature type="compositionally biased region" description="Polar residues" evidence="6">
    <location>
        <begin position="306"/>
        <end position="320"/>
    </location>
</feature>
<evidence type="ECO:0000256" key="5">
    <source>
        <dbReference type="ARBA" id="ARBA00023212"/>
    </source>
</evidence>
<keyword evidence="5" id="KW-0206">Cytoskeleton</keyword>
<feature type="region of interest" description="Disordered" evidence="6">
    <location>
        <begin position="155"/>
        <end position="262"/>
    </location>
</feature>
<dbReference type="EMBL" id="JACTNZ010000007">
    <property type="protein sequence ID" value="KAG5540892.1"/>
    <property type="molecule type" value="Genomic_DNA"/>
</dbReference>
<comment type="similarity">
    <text evidence="2">Belongs to the TPX2 family.</text>
</comment>
<protein>
    <recommendedName>
        <fullName evidence="7">TPX2 C-terminal domain-containing protein</fullName>
    </recommendedName>
</protein>
<evidence type="ECO:0000259" key="7">
    <source>
        <dbReference type="Pfam" id="PF06886"/>
    </source>
</evidence>
<dbReference type="Proteomes" id="UP000823749">
    <property type="component" value="Chromosome 7"/>
</dbReference>
<reference evidence="8" key="1">
    <citation type="submission" date="2020-08" db="EMBL/GenBank/DDBJ databases">
        <title>Plant Genome Project.</title>
        <authorList>
            <person name="Zhang R.-G."/>
        </authorList>
    </citation>
    <scope>NUCLEOTIDE SEQUENCE</scope>
    <source>
        <strain evidence="8">WSP0</strain>
        <tissue evidence="8">Leaf</tissue>
    </source>
</reference>
<sequence>MWSSRGVGAVEVSTIVQRSRGGRDERRLRLCVRELWRSCGAAFRSYGVFNSGGVRRERRREEGQKIRAFKFLPDFQSKRSMVADLYVPVSADKMSHENGVHEQHSAPGEGVVLEKMNGVPASGSEIAAPNGNAETVATLEDDGIIYSSTIAVPDRPTAHAESNGLTASKEVGVKKRDSSKGPKQEKGQSKEKNDKPSSTKCAATTGVKKSKDGKDMETTSALPNGSSASNSRPKEPLSRATKSRSSNGKEVSGINSKLAPAKVYVRVPQESINSDAVSLSVNVTHSEGLLEKTKLKPLKKAPPNSAEGSIESTPSPTASDGTRRVGTLPAYSFSFKCNERAEKRKEFYCKLEEKIHAKEVEKSNLQAKTKETQEAELKMLRKSLTFKATPMPTFYQEPPPPKPELKKIPTTRAKSPKFGRKKDSPSSDIEGNTNRNLRPVRLSLGEKLSENNTTTKGTPTYPKKLQRKSLPKLPSEKTILTPTNKTNEAESHEITVPKETTEIAPNAEPSYIQPNKDDVAVAETNLVEEPIALAN</sequence>
<organism evidence="8 9">
    <name type="scientific">Rhododendron griersonianum</name>
    <dbReference type="NCBI Taxonomy" id="479676"/>
    <lineage>
        <taxon>Eukaryota</taxon>
        <taxon>Viridiplantae</taxon>
        <taxon>Streptophyta</taxon>
        <taxon>Embryophyta</taxon>
        <taxon>Tracheophyta</taxon>
        <taxon>Spermatophyta</taxon>
        <taxon>Magnoliopsida</taxon>
        <taxon>eudicotyledons</taxon>
        <taxon>Gunneridae</taxon>
        <taxon>Pentapetalae</taxon>
        <taxon>asterids</taxon>
        <taxon>Ericales</taxon>
        <taxon>Ericaceae</taxon>
        <taxon>Ericoideae</taxon>
        <taxon>Rhodoreae</taxon>
        <taxon>Rhododendron</taxon>
    </lineage>
</organism>
<feature type="compositionally biased region" description="Basic and acidic residues" evidence="6">
    <location>
        <begin position="171"/>
        <end position="197"/>
    </location>
</feature>
<feature type="region of interest" description="Disordered" evidence="6">
    <location>
        <begin position="389"/>
        <end position="493"/>
    </location>
</feature>
<evidence type="ECO:0000256" key="3">
    <source>
        <dbReference type="ARBA" id="ARBA00022490"/>
    </source>
</evidence>
<accession>A0AAV6JK66</accession>
<comment type="subcellular location">
    <subcellularLocation>
        <location evidence="1">Cytoplasm</location>
        <location evidence="1">Cytoskeleton</location>
    </subcellularLocation>
</comment>
<feature type="compositionally biased region" description="Polar residues" evidence="6">
    <location>
        <begin position="426"/>
        <end position="436"/>
    </location>
</feature>
<proteinExistence type="inferred from homology"/>
<evidence type="ECO:0000256" key="4">
    <source>
        <dbReference type="ARBA" id="ARBA00022701"/>
    </source>
</evidence>
<keyword evidence="4" id="KW-0493">Microtubule</keyword>
<gene>
    <name evidence="8" type="ORF">RHGRI_020959</name>
</gene>
<feature type="domain" description="TPX2 C-terminal" evidence="7">
    <location>
        <begin position="333"/>
        <end position="408"/>
    </location>
</feature>
<keyword evidence="3" id="KW-0963">Cytoplasm</keyword>
<dbReference type="GO" id="GO:0008017">
    <property type="term" value="F:microtubule binding"/>
    <property type="evidence" value="ECO:0007669"/>
    <property type="project" value="InterPro"/>
</dbReference>
<feature type="compositionally biased region" description="Polar residues" evidence="6">
    <location>
        <begin position="218"/>
        <end position="231"/>
    </location>
</feature>
<dbReference type="AlphaFoldDB" id="A0AAV6JK66"/>
<name>A0AAV6JK66_9ERIC</name>